<comment type="caution">
    <text evidence="3">The sequence shown here is derived from an EMBL/GenBank/DDBJ whole genome shotgun (WGS) entry which is preliminary data.</text>
</comment>
<dbReference type="SUPFAM" id="SSF53474">
    <property type="entry name" value="alpha/beta-Hydrolases"/>
    <property type="match status" value="1"/>
</dbReference>
<dbReference type="PANTHER" id="PTHR43798">
    <property type="entry name" value="MONOACYLGLYCEROL LIPASE"/>
    <property type="match status" value="1"/>
</dbReference>
<dbReference type="Gene3D" id="3.40.50.1820">
    <property type="entry name" value="alpha/beta hydrolase"/>
    <property type="match status" value="1"/>
</dbReference>
<feature type="domain" description="AB hydrolase-1" evidence="2">
    <location>
        <begin position="21"/>
        <end position="120"/>
    </location>
</feature>
<sequence>MPDFRTSDGVSLHFFDEGAGPPVLCLAGLTRNADDFAHVLPHLGEHRVIRLDARGRGRSERPADFTTYNVLREGHDAMELIDHLGLDRVAIIGTSRGGLVAMTLAASHRERLSAVVLNDIGPIVGVAGLARIMGYVGREPDLPDLAAGARALAEAEARSFPDVPPDRWAAEAAARWEETPEGLRNRYDPALHTALMQQSAAGALPDLWMFFEALREVPTGAIRGANSDILSAETLEEMQRRHPGLVSATVPDRGHVPFLDEPASLGVISRVIGGSA</sequence>
<dbReference type="OrthoDB" id="9791366at2"/>
<dbReference type="AlphaFoldDB" id="A0A3N2QS88"/>
<dbReference type="GO" id="GO:0016020">
    <property type="term" value="C:membrane"/>
    <property type="evidence" value="ECO:0007669"/>
    <property type="project" value="TreeGrafter"/>
</dbReference>
<evidence type="ECO:0000259" key="2">
    <source>
        <dbReference type="Pfam" id="PF00561"/>
    </source>
</evidence>
<protein>
    <submittedName>
        <fullName evidence="3">Alpha/beta hydrolase</fullName>
    </submittedName>
</protein>
<dbReference type="Proteomes" id="UP000268016">
    <property type="component" value="Unassembled WGS sequence"/>
</dbReference>
<accession>A0A3N2QS88</accession>
<keyword evidence="4" id="KW-1185">Reference proteome</keyword>
<dbReference type="InterPro" id="IPR000073">
    <property type="entry name" value="AB_hydrolase_1"/>
</dbReference>
<dbReference type="InterPro" id="IPR029058">
    <property type="entry name" value="AB_hydrolase_fold"/>
</dbReference>
<dbReference type="PANTHER" id="PTHR43798:SF31">
    <property type="entry name" value="AB HYDROLASE SUPERFAMILY PROTEIN YCLE"/>
    <property type="match status" value="1"/>
</dbReference>
<dbReference type="InterPro" id="IPR050266">
    <property type="entry name" value="AB_hydrolase_sf"/>
</dbReference>
<evidence type="ECO:0000313" key="3">
    <source>
        <dbReference type="EMBL" id="ROT98082.1"/>
    </source>
</evidence>
<reference evidence="3 4" key="1">
    <citation type="submission" date="2018-10" db="EMBL/GenBank/DDBJ databases">
        <title>Histidinibacterium lentulum gen. nov., sp. nov., a marine bacterium from the culture broth of Picochlorum sp. 122.</title>
        <authorList>
            <person name="Wang G."/>
        </authorList>
    </citation>
    <scope>NUCLEOTIDE SEQUENCE [LARGE SCALE GENOMIC DNA]</scope>
    <source>
        <strain evidence="3 4">B17</strain>
    </source>
</reference>
<organism evidence="3 4">
    <name type="scientific">Histidinibacterium lentulum</name>
    <dbReference type="NCBI Taxonomy" id="2480588"/>
    <lineage>
        <taxon>Bacteria</taxon>
        <taxon>Pseudomonadati</taxon>
        <taxon>Pseudomonadota</taxon>
        <taxon>Alphaproteobacteria</taxon>
        <taxon>Rhodobacterales</taxon>
        <taxon>Paracoccaceae</taxon>
        <taxon>Histidinibacterium</taxon>
    </lineage>
</organism>
<dbReference type="EMBL" id="RDRB01000010">
    <property type="protein sequence ID" value="ROT98082.1"/>
    <property type="molecule type" value="Genomic_DNA"/>
</dbReference>
<gene>
    <name evidence="3" type="ORF">EAT49_17590</name>
</gene>
<keyword evidence="1 3" id="KW-0378">Hydrolase</keyword>
<name>A0A3N2QS88_9RHOB</name>
<dbReference type="PRINTS" id="PR00111">
    <property type="entry name" value="ABHYDROLASE"/>
</dbReference>
<proteinExistence type="predicted"/>
<dbReference type="GO" id="GO:0016787">
    <property type="term" value="F:hydrolase activity"/>
    <property type="evidence" value="ECO:0007669"/>
    <property type="project" value="UniProtKB-KW"/>
</dbReference>
<dbReference type="Pfam" id="PF00561">
    <property type="entry name" value="Abhydrolase_1"/>
    <property type="match status" value="1"/>
</dbReference>
<evidence type="ECO:0000256" key="1">
    <source>
        <dbReference type="ARBA" id="ARBA00022801"/>
    </source>
</evidence>
<evidence type="ECO:0000313" key="4">
    <source>
        <dbReference type="Proteomes" id="UP000268016"/>
    </source>
</evidence>